<evidence type="ECO:0000313" key="2">
    <source>
        <dbReference type="Proteomes" id="UP001595665"/>
    </source>
</evidence>
<evidence type="ECO:0000313" key="1">
    <source>
        <dbReference type="EMBL" id="MFC3458661.1"/>
    </source>
</evidence>
<gene>
    <name evidence="1" type="ORF">ACFOPH_10465</name>
</gene>
<dbReference type="EMBL" id="JBHRVV010000001">
    <property type="protein sequence ID" value="MFC3458661.1"/>
    <property type="molecule type" value="Genomic_DNA"/>
</dbReference>
<reference evidence="2" key="1">
    <citation type="journal article" date="2019" name="Int. J. Syst. Evol. Microbiol.">
        <title>The Global Catalogue of Microorganisms (GCM) 10K type strain sequencing project: providing services to taxonomists for standard genome sequencing and annotation.</title>
        <authorList>
            <consortium name="The Broad Institute Genomics Platform"/>
            <consortium name="The Broad Institute Genome Sequencing Center for Infectious Disease"/>
            <person name="Wu L."/>
            <person name="Ma J."/>
        </authorList>
    </citation>
    <scope>NUCLEOTIDE SEQUENCE [LARGE SCALE GENOMIC DNA]</scope>
    <source>
        <strain evidence="2">CCM 7480</strain>
    </source>
</reference>
<protein>
    <submittedName>
        <fullName evidence="1">Uncharacterized protein</fullName>
    </submittedName>
</protein>
<keyword evidence="2" id="KW-1185">Reference proteome</keyword>
<sequence>MENLNTLMAYKAMFRFLEKYYALTNAEEIGALLGSMSMKIFVGDKPADPAMWTTGWKPSER</sequence>
<dbReference type="RefSeq" id="WP_379735124.1">
    <property type="nucleotide sequence ID" value="NZ_JBHRVV010000001.1"/>
</dbReference>
<comment type="caution">
    <text evidence="1">The sequence shown here is derived from an EMBL/GenBank/DDBJ whole genome shotgun (WGS) entry which is preliminary data.</text>
</comment>
<proteinExistence type="predicted"/>
<organism evidence="1 2">
    <name type="scientific">Massilia haematophila</name>
    <dbReference type="NCBI Taxonomy" id="457923"/>
    <lineage>
        <taxon>Bacteria</taxon>
        <taxon>Pseudomonadati</taxon>
        <taxon>Pseudomonadota</taxon>
        <taxon>Betaproteobacteria</taxon>
        <taxon>Burkholderiales</taxon>
        <taxon>Oxalobacteraceae</taxon>
        <taxon>Telluria group</taxon>
        <taxon>Massilia</taxon>
    </lineage>
</organism>
<accession>A0ABV7PJN2</accession>
<name>A0ABV7PJN2_9BURK</name>
<dbReference type="Proteomes" id="UP001595665">
    <property type="component" value="Unassembled WGS sequence"/>
</dbReference>